<accession>A0A450WWV4</accession>
<dbReference type="AlphaFoldDB" id="A0A450WWV4"/>
<protein>
    <submittedName>
        <fullName evidence="1">Uncharacterized protein</fullName>
    </submittedName>
</protein>
<organism evidence="1">
    <name type="scientific">Candidatus Kentrum sp. LPFa</name>
    <dbReference type="NCBI Taxonomy" id="2126335"/>
    <lineage>
        <taxon>Bacteria</taxon>
        <taxon>Pseudomonadati</taxon>
        <taxon>Pseudomonadota</taxon>
        <taxon>Gammaproteobacteria</taxon>
        <taxon>Candidatus Kentrum</taxon>
    </lineage>
</organism>
<name>A0A450WWV4_9GAMM</name>
<evidence type="ECO:0000313" key="1">
    <source>
        <dbReference type="EMBL" id="VFK21497.1"/>
    </source>
</evidence>
<dbReference type="EMBL" id="CAADFK010000259">
    <property type="protein sequence ID" value="VFK21497.1"/>
    <property type="molecule type" value="Genomic_DNA"/>
</dbReference>
<reference evidence="1" key="1">
    <citation type="submission" date="2019-02" db="EMBL/GenBank/DDBJ databases">
        <authorList>
            <person name="Gruber-Vodicka R. H."/>
            <person name="Seah K. B. B."/>
        </authorList>
    </citation>
    <scope>NUCLEOTIDE SEQUENCE</scope>
    <source>
        <strain evidence="1">BECK_S313</strain>
    </source>
</reference>
<proteinExistence type="predicted"/>
<gene>
    <name evidence="1" type="ORF">BECKLPF1236B_GA0070989_12593</name>
</gene>
<sequence length="138" mass="15576">MKQQPRFGAVGWSGVDLGVPIPLEILFFRTPATLMEMTALVGWGARNEPQHALILSLVLFKVSRRSDQQPRPMLRPTAVMIESRQDAHRWTPPLGETALIRPRHQWGNDAITAPDQVTLRNALQCPPVIRRIQGAEER</sequence>